<protein>
    <submittedName>
        <fullName evidence="2">Uncharacterized protein</fullName>
    </submittedName>
</protein>
<organism evidence="2">
    <name type="scientific">Cucumis melo</name>
    <name type="common">Muskmelon</name>
    <dbReference type="NCBI Taxonomy" id="3656"/>
    <lineage>
        <taxon>Eukaryota</taxon>
        <taxon>Viridiplantae</taxon>
        <taxon>Streptophyta</taxon>
        <taxon>Embryophyta</taxon>
        <taxon>Tracheophyta</taxon>
        <taxon>Spermatophyta</taxon>
        <taxon>Magnoliopsida</taxon>
        <taxon>eudicotyledons</taxon>
        <taxon>Gunneridae</taxon>
        <taxon>Pentapetalae</taxon>
        <taxon>rosids</taxon>
        <taxon>fabids</taxon>
        <taxon>Cucurbitales</taxon>
        <taxon>Cucurbitaceae</taxon>
        <taxon>Benincaseae</taxon>
        <taxon>Cucumis</taxon>
    </lineage>
</organism>
<dbReference type="EnsemblPlants" id="MELO3C020060.2.1">
    <property type="protein sequence ID" value="MELO3C020060.2.1"/>
    <property type="gene ID" value="MELO3C020060.2"/>
</dbReference>
<feature type="compositionally biased region" description="Polar residues" evidence="1">
    <location>
        <begin position="34"/>
        <end position="67"/>
    </location>
</feature>
<dbReference type="Gramene" id="MELO3C020060.2.1">
    <property type="protein sequence ID" value="MELO3C020060.2.1"/>
    <property type="gene ID" value="MELO3C020060.2"/>
</dbReference>
<proteinExistence type="predicted"/>
<sequence>MREMWQQRWLRLDQAAERSKNVGPAKKSKKRLKPTNSEGPTETSGDSLETWRPTNSEGLAMTTEDNGSGSGRN</sequence>
<dbReference type="AlphaFoldDB" id="A0A9I9DKZ9"/>
<evidence type="ECO:0000313" key="2">
    <source>
        <dbReference type="EnsemblPlants" id="MELO3C020060.2.1"/>
    </source>
</evidence>
<evidence type="ECO:0000256" key="1">
    <source>
        <dbReference type="SAM" id="MobiDB-lite"/>
    </source>
</evidence>
<reference evidence="2" key="1">
    <citation type="submission" date="2023-03" db="UniProtKB">
        <authorList>
            <consortium name="EnsemblPlants"/>
        </authorList>
    </citation>
    <scope>IDENTIFICATION</scope>
</reference>
<feature type="region of interest" description="Disordered" evidence="1">
    <location>
        <begin position="15"/>
        <end position="73"/>
    </location>
</feature>
<accession>A0A9I9DKZ9</accession>
<name>A0A9I9DKZ9_CUCME</name>